<feature type="transmembrane region" description="Helical" evidence="6">
    <location>
        <begin position="187"/>
        <end position="210"/>
    </location>
</feature>
<dbReference type="Proteomes" id="UP000240883">
    <property type="component" value="Unassembled WGS sequence"/>
</dbReference>
<dbReference type="InterPro" id="IPR011701">
    <property type="entry name" value="MFS"/>
</dbReference>
<dbReference type="InterPro" id="IPR036259">
    <property type="entry name" value="MFS_trans_sf"/>
</dbReference>
<comment type="subcellular location">
    <subcellularLocation>
        <location evidence="1">Membrane</location>
        <topology evidence="1">Multi-pass membrane protein</topology>
    </subcellularLocation>
</comment>
<dbReference type="STRING" id="1448308.A0A2T2P9Q8"/>
<feature type="transmembrane region" description="Helical" evidence="6">
    <location>
        <begin position="94"/>
        <end position="117"/>
    </location>
</feature>
<feature type="transmembrane region" description="Helical" evidence="6">
    <location>
        <begin position="536"/>
        <end position="554"/>
    </location>
</feature>
<dbReference type="PANTHER" id="PTHR23502:SF47">
    <property type="entry name" value="MAJOR FACILITATOR SUPERFAMILY (MFS) PROFILE DOMAIN-CONTAINING PROTEIN-RELATED"/>
    <property type="match status" value="1"/>
</dbReference>
<dbReference type="OrthoDB" id="268400at2759"/>
<dbReference type="PANTHER" id="PTHR23502">
    <property type="entry name" value="MAJOR FACILITATOR SUPERFAMILY"/>
    <property type="match status" value="1"/>
</dbReference>
<evidence type="ECO:0000256" key="6">
    <source>
        <dbReference type="SAM" id="Phobius"/>
    </source>
</evidence>
<evidence type="ECO:0000256" key="4">
    <source>
        <dbReference type="ARBA" id="ARBA00023136"/>
    </source>
</evidence>
<feature type="transmembrane region" description="Helical" evidence="6">
    <location>
        <begin position="164"/>
        <end position="181"/>
    </location>
</feature>
<dbReference type="AlphaFoldDB" id="A0A2T2P9Q8"/>
<organism evidence="7 8">
    <name type="scientific">Corynespora cassiicola Philippines</name>
    <dbReference type="NCBI Taxonomy" id="1448308"/>
    <lineage>
        <taxon>Eukaryota</taxon>
        <taxon>Fungi</taxon>
        <taxon>Dikarya</taxon>
        <taxon>Ascomycota</taxon>
        <taxon>Pezizomycotina</taxon>
        <taxon>Dothideomycetes</taxon>
        <taxon>Pleosporomycetidae</taxon>
        <taxon>Pleosporales</taxon>
        <taxon>Corynesporascaceae</taxon>
        <taxon>Corynespora</taxon>
    </lineage>
</organism>
<evidence type="ECO:0000313" key="8">
    <source>
        <dbReference type="Proteomes" id="UP000240883"/>
    </source>
</evidence>
<dbReference type="GO" id="GO:0022857">
    <property type="term" value="F:transmembrane transporter activity"/>
    <property type="evidence" value="ECO:0007669"/>
    <property type="project" value="InterPro"/>
</dbReference>
<dbReference type="Gene3D" id="1.20.1250.20">
    <property type="entry name" value="MFS general substrate transporter like domains"/>
    <property type="match status" value="1"/>
</dbReference>
<feature type="transmembrane region" description="Helical" evidence="6">
    <location>
        <begin position="137"/>
        <end position="157"/>
    </location>
</feature>
<gene>
    <name evidence="7" type="ORF">BS50DRAFT_14188</name>
</gene>
<keyword evidence="8" id="KW-1185">Reference proteome</keyword>
<feature type="transmembrane region" description="Helical" evidence="6">
    <location>
        <begin position="222"/>
        <end position="243"/>
    </location>
</feature>
<proteinExistence type="predicted"/>
<dbReference type="Pfam" id="PF07690">
    <property type="entry name" value="MFS_1"/>
    <property type="match status" value="1"/>
</dbReference>
<feature type="region of interest" description="Disordered" evidence="5">
    <location>
        <begin position="1"/>
        <end position="50"/>
    </location>
</feature>
<keyword evidence="2 6" id="KW-0812">Transmembrane</keyword>
<feature type="transmembrane region" description="Helical" evidence="6">
    <location>
        <begin position="501"/>
        <end position="524"/>
    </location>
</feature>
<feature type="transmembrane region" description="Helical" evidence="6">
    <location>
        <begin position="349"/>
        <end position="375"/>
    </location>
</feature>
<keyword evidence="3 6" id="KW-1133">Transmembrane helix</keyword>
<dbReference type="GO" id="GO:0005886">
    <property type="term" value="C:plasma membrane"/>
    <property type="evidence" value="ECO:0007669"/>
    <property type="project" value="TreeGrafter"/>
</dbReference>
<feature type="compositionally biased region" description="Polar residues" evidence="5">
    <location>
        <begin position="1"/>
        <end position="10"/>
    </location>
</feature>
<keyword evidence="4 6" id="KW-0472">Membrane</keyword>
<feature type="transmembrane region" description="Helical" evidence="6">
    <location>
        <begin position="467"/>
        <end position="489"/>
    </location>
</feature>
<evidence type="ECO:0000313" key="7">
    <source>
        <dbReference type="EMBL" id="PSN74375.1"/>
    </source>
</evidence>
<evidence type="ECO:0000256" key="2">
    <source>
        <dbReference type="ARBA" id="ARBA00022692"/>
    </source>
</evidence>
<name>A0A2T2P9Q8_CORCC</name>
<evidence type="ECO:0000256" key="5">
    <source>
        <dbReference type="SAM" id="MobiDB-lite"/>
    </source>
</evidence>
<evidence type="ECO:0000256" key="1">
    <source>
        <dbReference type="ARBA" id="ARBA00004141"/>
    </source>
</evidence>
<feature type="transmembrane region" description="Helical" evidence="6">
    <location>
        <begin position="395"/>
        <end position="421"/>
    </location>
</feature>
<sequence length="576" mass="63702">MAANLPSPTFSVFLEEPQPTASRSSSRMTAPLRTPLDRKPSLTSSSLSRSQKHESFDLSGSVFLITTNGQTLSLPIPSDSPADPLNWSRRKTGLAMFAVGLYSYAALIPAQAASLLYSGLRKDFSYMDSSPFTVETLVTAPTLFMGLGTLVWVPLSLALGRRPVFMLANLTLLFSLIGAGFSETFYQVLICVCCLGIAEGFALSAAFLMVIDMTYIDQRPKAIAKVWSVVGFVGVCSLSVVPYMTDHGLRWRNFYDLWAIVALISCLVTFFLYPETYYKRPAVAYNGLIILQSATEKLTIYEETEESSTMRELPNAPSNSHFRRFLDWCCLRRSQFGSWKGMGRCYLQIAFCVINPLIFWVTLSSAVNFAGMLFIGATYSRVLTAPPYELPSSLLIVVNISSGVGSLLALPLGGCVICFALKRLSRRNRGVREAEHYLVGYIIPVLTGSLSTLLYGLAVHYEWHYSVYYIAYGFNGLSWITISIFNTLWVTEAFPRWAAPALVVVGGGCYIMSFASSFALMPWIEAHGYKWVGVELTALQIGIGFIALPLAFWGKSARQRIHGRWANGREGALRPL</sequence>
<reference evidence="7 8" key="1">
    <citation type="journal article" date="2018" name="Front. Microbiol.">
        <title>Genome-Wide Analysis of Corynespora cassiicola Leaf Fall Disease Putative Effectors.</title>
        <authorList>
            <person name="Lopez D."/>
            <person name="Ribeiro S."/>
            <person name="Label P."/>
            <person name="Fumanal B."/>
            <person name="Venisse J.S."/>
            <person name="Kohler A."/>
            <person name="de Oliveira R.R."/>
            <person name="Labutti K."/>
            <person name="Lipzen A."/>
            <person name="Lail K."/>
            <person name="Bauer D."/>
            <person name="Ohm R.A."/>
            <person name="Barry K.W."/>
            <person name="Spatafora J."/>
            <person name="Grigoriev I.V."/>
            <person name="Martin F.M."/>
            <person name="Pujade-Renaud V."/>
        </authorList>
    </citation>
    <scope>NUCLEOTIDE SEQUENCE [LARGE SCALE GENOMIC DNA]</scope>
    <source>
        <strain evidence="7 8">Philippines</strain>
    </source>
</reference>
<dbReference type="SUPFAM" id="SSF103473">
    <property type="entry name" value="MFS general substrate transporter"/>
    <property type="match status" value="1"/>
</dbReference>
<protein>
    <submittedName>
        <fullName evidence="7">MFS general substrate transporter</fullName>
    </submittedName>
</protein>
<evidence type="ECO:0000256" key="3">
    <source>
        <dbReference type="ARBA" id="ARBA00022989"/>
    </source>
</evidence>
<accession>A0A2T2P9Q8</accession>
<feature type="transmembrane region" description="Helical" evidence="6">
    <location>
        <begin position="255"/>
        <end position="273"/>
    </location>
</feature>
<feature type="compositionally biased region" description="Polar residues" evidence="5">
    <location>
        <begin position="19"/>
        <end position="28"/>
    </location>
</feature>
<dbReference type="EMBL" id="KZ678128">
    <property type="protein sequence ID" value="PSN74375.1"/>
    <property type="molecule type" value="Genomic_DNA"/>
</dbReference>
<feature type="transmembrane region" description="Helical" evidence="6">
    <location>
        <begin position="441"/>
        <end position="461"/>
    </location>
</feature>